<dbReference type="SMART" id="SM00471">
    <property type="entry name" value="HDc"/>
    <property type="match status" value="1"/>
</dbReference>
<protein>
    <recommendedName>
        <fullName evidence="5">5'-deoxynucleotidase</fullName>
        <ecNumber evidence="5">3.1.3.89</ecNumber>
    </recommendedName>
</protein>
<dbReference type="EC" id="3.1.3.89" evidence="5"/>
<dbReference type="AlphaFoldDB" id="A0A430B5B7"/>
<dbReference type="GO" id="GO:0005737">
    <property type="term" value="C:cytoplasm"/>
    <property type="evidence" value="ECO:0007669"/>
    <property type="project" value="TreeGrafter"/>
</dbReference>
<dbReference type="CDD" id="cd00077">
    <property type="entry name" value="HDc"/>
    <property type="match status" value="1"/>
</dbReference>
<comment type="catalytic activity">
    <reaction evidence="1">
        <text>a 2'-deoxyribonucleoside 5'-phosphate + H2O = a 2'-deoxyribonucleoside + phosphate</text>
        <dbReference type="Rhea" id="RHEA:36167"/>
        <dbReference type="ChEBI" id="CHEBI:15377"/>
        <dbReference type="ChEBI" id="CHEBI:18274"/>
        <dbReference type="ChEBI" id="CHEBI:43474"/>
        <dbReference type="ChEBI" id="CHEBI:65317"/>
        <dbReference type="EC" id="3.1.3.89"/>
    </reaction>
</comment>
<comment type="caution">
    <text evidence="9">The sequence shown here is derived from an EMBL/GenBank/DDBJ whole genome shotgun (WGS) entry which is preliminary data.</text>
</comment>
<evidence type="ECO:0000256" key="6">
    <source>
        <dbReference type="ARBA" id="ARBA00022723"/>
    </source>
</evidence>
<dbReference type="InterPro" id="IPR006674">
    <property type="entry name" value="HD_domain"/>
</dbReference>
<evidence type="ECO:0000259" key="8">
    <source>
        <dbReference type="SMART" id="SM00471"/>
    </source>
</evidence>
<evidence type="ECO:0000256" key="5">
    <source>
        <dbReference type="ARBA" id="ARBA00012964"/>
    </source>
</evidence>
<keyword evidence="10" id="KW-1185">Reference proteome</keyword>
<evidence type="ECO:0000256" key="2">
    <source>
        <dbReference type="ARBA" id="ARBA00001936"/>
    </source>
</evidence>
<evidence type="ECO:0000313" key="10">
    <source>
        <dbReference type="Proteomes" id="UP000287605"/>
    </source>
</evidence>
<dbReference type="OrthoDB" id="9796032at2"/>
<dbReference type="GO" id="GO:0002953">
    <property type="term" value="F:5'-deoxynucleotidase activity"/>
    <property type="evidence" value="ECO:0007669"/>
    <property type="project" value="UniProtKB-EC"/>
</dbReference>
<comment type="subunit">
    <text evidence="4">Homodimer.</text>
</comment>
<name>A0A430B5B7_9ENTE</name>
<dbReference type="EMBL" id="NGKA01000001">
    <property type="protein sequence ID" value="RSU15515.1"/>
    <property type="molecule type" value="Genomic_DNA"/>
</dbReference>
<evidence type="ECO:0000256" key="4">
    <source>
        <dbReference type="ARBA" id="ARBA00011738"/>
    </source>
</evidence>
<comment type="cofactor">
    <cofactor evidence="2">
        <name>Mn(2+)</name>
        <dbReference type="ChEBI" id="CHEBI:29035"/>
    </cofactor>
</comment>
<feature type="domain" description="HD/PDEase" evidence="8">
    <location>
        <begin position="29"/>
        <end position="144"/>
    </location>
</feature>
<dbReference type="InterPro" id="IPR039356">
    <property type="entry name" value="YfbR/HDDC2"/>
</dbReference>
<dbReference type="PANTHER" id="PTHR11845:SF13">
    <property type="entry name" value="5'-DEOXYNUCLEOTIDASE HDDC2"/>
    <property type="match status" value="1"/>
</dbReference>
<dbReference type="SUPFAM" id="SSF109604">
    <property type="entry name" value="HD-domain/PDEase-like"/>
    <property type="match status" value="1"/>
</dbReference>
<dbReference type="Pfam" id="PF13023">
    <property type="entry name" value="HD_3"/>
    <property type="match status" value="1"/>
</dbReference>
<gene>
    <name evidence="9" type="ORF">CBF29_00095</name>
</gene>
<evidence type="ECO:0000313" key="9">
    <source>
        <dbReference type="EMBL" id="RSU15515.1"/>
    </source>
</evidence>
<dbReference type="Proteomes" id="UP000287605">
    <property type="component" value="Unassembled WGS sequence"/>
</dbReference>
<proteinExistence type="predicted"/>
<keyword evidence="6" id="KW-0479">Metal-binding</keyword>
<dbReference type="PANTHER" id="PTHR11845">
    <property type="entry name" value="5'-DEOXYNUCLEOTIDASE HDDC2"/>
    <property type="match status" value="1"/>
</dbReference>
<dbReference type="GO" id="GO:0046872">
    <property type="term" value="F:metal ion binding"/>
    <property type="evidence" value="ECO:0007669"/>
    <property type="project" value="UniProtKB-KW"/>
</dbReference>
<reference evidence="9 10" key="1">
    <citation type="submission" date="2017-05" db="EMBL/GenBank/DDBJ databases">
        <title>Vagococcus spp. assemblies.</title>
        <authorList>
            <person name="Gulvik C.A."/>
        </authorList>
    </citation>
    <scope>NUCLEOTIDE SEQUENCE [LARGE SCALE GENOMIC DNA]</scope>
    <source>
        <strain evidence="9 10">CCUG 51432</strain>
    </source>
</reference>
<dbReference type="RefSeq" id="WP_126805974.1">
    <property type="nucleotide sequence ID" value="NZ_NGKA01000001.1"/>
</dbReference>
<dbReference type="Gene3D" id="1.10.3210.10">
    <property type="entry name" value="Hypothetical protein af1432"/>
    <property type="match status" value="1"/>
</dbReference>
<organism evidence="9 10">
    <name type="scientific">Vagococcus elongatus</name>
    <dbReference type="NCBI Taxonomy" id="180344"/>
    <lineage>
        <taxon>Bacteria</taxon>
        <taxon>Bacillati</taxon>
        <taxon>Bacillota</taxon>
        <taxon>Bacilli</taxon>
        <taxon>Lactobacillales</taxon>
        <taxon>Enterococcaceae</taxon>
        <taxon>Vagococcus</taxon>
    </lineage>
</organism>
<sequence length="189" mass="22212">MESRKLLELMSLAEKLKNTTRHSWTSSGRQESVAEHSWRLAFMAFFMKDEFPEVDMEKVILMCLFHDLGEAVTGDIPTFNKTKNDEITENKEIQYFLNTLPKMYKDELAPLFKEMDEQLTLEAKLYKALDKLEVLIQHNESDLSTWIPLEYELNLTHGDKEVAFSDYLKGLRKIIKEDTVKKIEEEKNL</sequence>
<evidence type="ECO:0000256" key="7">
    <source>
        <dbReference type="ARBA" id="ARBA00022801"/>
    </source>
</evidence>
<dbReference type="InterPro" id="IPR003607">
    <property type="entry name" value="HD/PDEase_dom"/>
</dbReference>
<accession>A0A430B5B7</accession>
<evidence type="ECO:0000256" key="1">
    <source>
        <dbReference type="ARBA" id="ARBA00001638"/>
    </source>
</evidence>
<comment type="cofactor">
    <cofactor evidence="3">
        <name>Co(2+)</name>
        <dbReference type="ChEBI" id="CHEBI:48828"/>
    </cofactor>
</comment>
<keyword evidence="7 9" id="KW-0378">Hydrolase</keyword>
<evidence type="ECO:0000256" key="3">
    <source>
        <dbReference type="ARBA" id="ARBA00001941"/>
    </source>
</evidence>